<reference evidence="1 2" key="1">
    <citation type="submission" date="2020-07" db="EMBL/GenBank/DDBJ databases">
        <authorList>
            <person name="Sun Q."/>
        </authorList>
    </citation>
    <scope>NUCLEOTIDE SEQUENCE [LARGE SCALE GENOMIC DNA]</scope>
    <source>
        <strain evidence="1 2">MAH-1</strain>
    </source>
</reference>
<gene>
    <name evidence="1" type="ORF">HZF10_15920</name>
</gene>
<protein>
    <submittedName>
        <fullName evidence="1">DUF4249 domain-containing protein</fullName>
    </submittedName>
</protein>
<keyword evidence="2" id="KW-1185">Reference proteome</keyword>
<evidence type="ECO:0000313" key="1">
    <source>
        <dbReference type="EMBL" id="NYA72418.1"/>
    </source>
</evidence>
<dbReference type="InterPro" id="IPR025345">
    <property type="entry name" value="DUF4249"/>
</dbReference>
<organism evidence="1 2">
    <name type="scientific">Flavobacterium agri</name>
    <dbReference type="NCBI Taxonomy" id="2743471"/>
    <lineage>
        <taxon>Bacteria</taxon>
        <taxon>Pseudomonadati</taxon>
        <taxon>Bacteroidota</taxon>
        <taxon>Flavobacteriia</taxon>
        <taxon>Flavobacteriales</taxon>
        <taxon>Flavobacteriaceae</taxon>
        <taxon>Flavobacterium</taxon>
    </lineage>
</organism>
<dbReference type="PROSITE" id="PS51257">
    <property type="entry name" value="PROKAR_LIPOPROTEIN"/>
    <property type="match status" value="1"/>
</dbReference>
<evidence type="ECO:0000313" key="2">
    <source>
        <dbReference type="Proteomes" id="UP000535020"/>
    </source>
</evidence>
<dbReference type="Proteomes" id="UP000535020">
    <property type="component" value="Unassembled WGS sequence"/>
</dbReference>
<dbReference type="Pfam" id="PF14054">
    <property type="entry name" value="DUF4249"/>
    <property type="match status" value="1"/>
</dbReference>
<sequence length="271" mass="29909">MKKISALFMLLSVLFYGCEEVVEVDLSTQKPRLVVDAAIDWTKGTDGSQQTIRLTTTAAYYADNVPAVTGATVFVTDSNAQVFDFIEDTGTGNYNCTNFAPVIGATYILTVIYEGQTYTATETMIAVPEITDIQQDNEGGFLGEDIEVRFYYPDDAASENYYLEGFDSSVLPYPSYSVTSDEFVNGNLSFGIFSHEDLEAGDEIGIRLYGISQRYFEYMEKLLMISGGSGGPFGTAPATVRGNLVNQTDESKYALGYFRLCEVDRTQFTIQ</sequence>
<accession>A0A7Y8Y5Q7</accession>
<dbReference type="EMBL" id="JACBJI010000008">
    <property type="protein sequence ID" value="NYA72418.1"/>
    <property type="molecule type" value="Genomic_DNA"/>
</dbReference>
<dbReference type="AlphaFoldDB" id="A0A7Y8Y5Q7"/>
<proteinExistence type="predicted"/>
<comment type="caution">
    <text evidence="1">The sequence shown here is derived from an EMBL/GenBank/DDBJ whole genome shotgun (WGS) entry which is preliminary data.</text>
</comment>
<name>A0A7Y8Y5Q7_9FLAO</name>
<dbReference type="RefSeq" id="WP_176007224.1">
    <property type="nucleotide sequence ID" value="NZ_JABWMI010000020.1"/>
</dbReference>